<gene>
    <name evidence="1" type="ORF">METZ01_LOCUS414191</name>
</gene>
<sequence>MTDDDILGDSTELVPLSDDSGLKQVGYSYLEGGASEDAVLAAADSVPAYRSDRSFAGHHIRDCQKMADVDVESGPLERVGHLVDY</sequence>
<feature type="non-terminal residue" evidence="1">
    <location>
        <position position="85"/>
    </location>
</feature>
<protein>
    <submittedName>
        <fullName evidence="1">Uncharacterized protein</fullName>
    </submittedName>
</protein>
<organism evidence="1">
    <name type="scientific">marine metagenome</name>
    <dbReference type="NCBI Taxonomy" id="408172"/>
    <lineage>
        <taxon>unclassified sequences</taxon>
        <taxon>metagenomes</taxon>
        <taxon>ecological metagenomes</taxon>
    </lineage>
</organism>
<dbReference type="AlphaFoldDB" id="A0A382WR49"/>
<evidence type="ECO:0000313" key="1">
    <source>
        <dbReference type="EMBL" id="SVD61337.1"/>
    </source>
</evidence>
<accession>A0A382WR49</accession>
<name>A0A382WR49_9ZZZZ</name>
<proteinExistence type="predicted"/>
<dbReference type="EMBL" id="UINC01161889">
    <property type="protein sequence ID" value="SVD61337.1"/>
    <property type="molecule type" value="Genomic_DNA"/>
</dbReference>
<reference evidence="1" key="1">
    <citation type="submission" date="2018-05" db="EMBL/GenBank/DDBJ databases">
        <authorList>
            <person name="Lanie J.A."/>
            <person name="Ng W.-L."/>
            <person name="Kazmierczak K.M."/>
            <person name="Andrzejewski T.M."/>
            <person name="Davidsen T.M."/>
            <person name="Wayne K.J."/>
            <person name="Tettelin H."/>
            <person name="Glass J.I."/>
            <person name="Rusch D."/>
            <person name="Podicherti R."/>
            <person name="Tsui H.-C.T."/>
            <person name="Winkler M.E."/>
        </authorList>
    </citation>
    <scope>NUCLEOTIDE SEQUENCE</scope>
</reference>